<organism evidence="1">
    <name type="scientific">marine sediment metagenome</name>
    <dbReference type="NCBI Taxonomy" id="412755"/>
    <lineage>
        <taxon>unclassified sequences</taxon>
        <taxon>metagenomes</taxon>
        <taxon>ecological metagenomes</taxon>
    </lineage>
</organism>
<evidence type="ECO:0000313" key="1">
    <source>
        <dbReference type="EMBL" id="GAH49293.1"/>
    </source>
</evidence>
<protein>
    <submittedName>
        <fullName evidence="1">Uncharacterized protein</fullName>
    </submittedName>
</protein>
<comment type="caution">
    <text evidence="1">The sequence shown here is derived from an EMBL/GenBank/DDBJ whole genome shotgun (WGS) entry which is preliminary data.</text>
</comment>
<name>X1HVG3_9ZZZZ</name>
<dbReference type="EMBL" id="BARU01017820">
    <property type="protein sequence ID" value="GAH49293.1"/>
    <property type="molecule type" value="Genomic_DNA"/>
</dbReference>
<accession>X1HVG3</accession>
<proteinExistence type="predicted"/>
<sequence length="75" mass="8777">MGIIRSGIIIYMVTAELNEVEMFRPSILAKAEVVNRANQYARYISFVPRILLPIITNKKDWIAEIRKRIIIFAKR</sequence>
<dbReference type="AlphaFoldDB" id="X1HVG3"/>
<gene>
    <name evidence="1" type="ORF">S03H2_29513</name>
</gene>
<reference evidence="1" key="1">
    <citation type="journal article" date="2014" name="Front. Microbiol.">
        <title>High frequency of phylogenetically diverse reductive dehalogenase-homologous genes in deep subseafloor sedimentary metagenomes.</title>
        <authorList>
            <person name="Kawai M."/>
            <person name="Futagami T."/>
            <person name="Toyoda A."/>
            <person name="Takaki Y."/>
            <person name="Nishi S."/>
            <person name="Hori S."/>
            <person name="Arai W."/>
            <person name="Tsubouchi T."/>
            <person name="Morono Y."/>
            <person name="Uchiyama I."/>
            <person name="Ito T."/>
            <person name="Fujiyama A."/>
            <person name="Inagaki F."/>
            <person name="Takami H."/>
        </authorList>
    </citation>
    <scope>NUCLEOTIDE SEQUENCE</scope>
    <source>
        <strain evidence="1">Expedition CK06-06</strain>
    </source>
</reference>